<evidence type="ECO:0000256" key="4">
    <source>
        <dbReference type="ARBA" id="ARBA00022833"/>
    </source>
</evidence>
<keyword evidence="6" id="KW-0156">Chromatin regulator</keyword>
<evidence type="ECO:0000313" key="11">
    <source>
        <dbReference type="Proteomes" id="UP000193498"/>
    </source>
</evidence>
<dbReference type="GO" id="GO:0033503">
    <property type="term" value="C:HULC complex"/>
    <property type="evidence" value="ECO:0007669"/>
    <property type="project" value="TreeGrafter"/>
</dbReference>
<feature type="coiled-coil region" evidence="7">
    <location>
        <begin position="365"/>
        <end position="428"/>
    </location>
</feature>
<keyword evidence="5 6" id="KW-0539">Nucleus</keyword>
<accession>A0A1Y1Z2I5</accession>
<evidence type="ECO:0000256" key="2">
    <source>
        <dbReference type="ARBA" id="ARBA00022723"/>
    </source>
</evidence>
<feature type="coiled-coil region" evidence="7">
    <location>
        <begin position="309"/>
        <end position="336"/>
    </location>
</feature>
<dbReference type="STRING" id="1314790.A0A1Y1Z2I5"/>
<evidence type="ECO:0000313" key="10">
    <source>
        <dbReference type="EMBL" id="ORY04513.1"/>
    </source>
</evidence>
<organism evidence="10 11">
    <name type="scientific">Basidiobolus meristosporus CBS 931.73</name>
    <dbReference type="NCBI Taxonomy" id="1314790"/>
    <lineage>
        <taxon>Eukaryota</taxon>
        <taxon>Fungi</taxon>
        <taxon>Fungi incertae sedis</taxon>
        <taxon>Zoopagomycota</taxon>
        <taxon>Entomophthoromycotina</taxon>
        <taxon>Basidiobolomycetes</taxon>
        <taxon>Basidiobolales</taxon>
        <taxon>Basidiobolaceae</taxon>
        <taxon>Basidiobolus</taxon>
    </lineage>
</organism>
<feature type="region of interest" description="Disordered" evidence="8">
    <location>
        <begin position="260"/>
        <end position="283"/>
    </location>
</feature>
<dbReference type="Pfam" id="PF26052">
    <property type="entry name" value="BRE1B"/>
    <property type="match status" value="1"/>
</dbReference>
<evidence type="ECO:0000256" key="5">
    <source>
        <dbReference type="ARBA" id="ARBA00023242"/>
    </source>
</evidence>
<dbReference type="PANTHER" id="PTHR23163">
    <property type="entry name" value="RING FINGER PROTEIN-RELATED"/>
    <property type="match status" value="1"/>
</dbReference>
<reference evidence="10 11" key="1">
    <citation type="submission" date="2016-07" db="EMBL/GenBank/DDBJ databases">
        <title>Pervasive Adenine N6-methylation of Active Genes in Fungi.</title>
        <authorList>
            <consortium name="DOE Joint Genome Institute"/>
            <person name="Mondo S.J."/>
            <person name="Dannebaum R.O."/>
            <person name="Kuo R.C."/>
            <person name="Labutti K."/>
            <person name="Haridas S."/>
            <person name="Kuo A."/>
            <person name="Salamov A."/>
            <person name="Ahrendt S.R."/>
            <person name="Lipzen A."/>
            <person name="Sullivan W."/>
            <person name="Andreopoulos W.B."/>
            <person name="Clum A."/>
            <person name="Lindquist E."/>
            <person name="Daum C."/>
            <person name="Ramamoorthy G.K."/>
            <person name="Gryganskyi A."/>
            <person name="Culley D."/>
            <person name="Magnuson J.K."/>
            <person name="James T.Y."/>
            <person name="O'Malley M.A."/>
            <person name="Stajich J.E."/>
            <person name="Spatafora J.W."/>
            <person name="Visel A."/>
            <person name="Grigoriev I.V."/>
        </authorList>
    </citation>
    <scope>NUCLEOTIDE SEQUENCE [LARGE SCALE GENOMIC DNA]</scope>
    <source>
        <strain evidence="10 11">CBS 931.73</strain>
    </source>
</reference>
<dbReference type="OrthoDB" id="10266039at2759"/>
<dbReference type="PANTHER" id="PTHR23163:SF0">
    <property type="entry name" value="E3 UBIQUITIN-PROTEIN LIGASE BRE1"/>
    <property type="match status" value="1"/>
</dbReference>
<evidence type="ECO:0000256" key="1">
    <source>
        <dbReference type="ARBA" id="ARBA00004123"/>
    </source>
</evidence>
<keyword evidence="6 7" id="KW-0175">Coiled coil</keyword>
<keyword evidence="4 6" id="KW-0862">Zinc</keyword>
<protein>
    <recommendedName>
        <fullName evidence="6">E3 ubiquitin protein ligase</fullName>
        <ecNumber evidence="6">2.3.2.27</ecNumber>
    </recommendedName>
</protein>
<gene>
    <name evidence="10" type="ORF">K493DRAFT_53437</name>
</gene>
<sequence>MIDRKRRKSGDIDLDEVSSSPHKRQNNDPNEMESSSKARDDDPATQAEEHILNFQKEAIWRQMQTYKRRAQRAQEAITKLKEKQDSYGARFLLVAHTWEKLLDDLKLVASRLGGTAIEFEPEKNFLSFLLNEDDEDNELQDFVKDKAGFSKGILTQIVNKLLTIEEKRQLTSTELQKLAEAKSSEDIVSHLKRENKELKELYDQQNASMSELQQRYRDLSSKSATVDQTLQQTQLKVHEISNQLDEAKVELERLERSIDRSNCSTTRDQVNSKPSNTEENNGVQEVYIKKEGISEAGLEGQSAHFASLAERRLKELEEMRNERIKLRETIDQLHFQISGVSDDLILESPTFKHLQSQCNRYRGDAIRLGEAVEKLNRELDDLRAVQRVNQEKIEQEELNRRNILETQIRKLQEELASAKKTRDHFKRELDLRNSKDNAELIQNQQIKIIANSRKDQITSLMLEVRRLKMRIAANAGDKEALEYLSKAPENQEDSVEDSLRKDLKKAEARIQELTTQIQVYRQASEENVHLQDVMLSEQKSKERVEELQRTVAEQLERIRLLESGNSGIVSLTEQVKSSEEKIKELELKCEFHEKTESQLMSEIENVGKAWVQLEEQNSRKVLDLAQKEDKIVELLAEKSKSEQKCAILAKQKDNYTALSMSLKRQSEKQMEQIRRLEEKERMSTQQFANMERELASANSGLKTCKEKLVDTMYELDEAKDKVAKTEHKITEVSIDTHRLFFSQHH</sequence>
<feature type="domain" description="BRE1A/B-like" evidence="9">
    <location>
        <begin position="343"/>
        <end position="473"/>
    </location>
</feature>
<dbReference type="EMBL" id="MCFE01000034">
    <property type="protein sequence ID" value="ORY04513.1"/>
    <property type="molecule type" value="Genomic_DNA"/>
</dbReference>
<comment type="catalytic activity">
    <reaction evidence="6">
        <text>S-ubiquitinyl-[E2 ubiquitin-conjugating enzyme]-L-cysteine + [acceptor protein]-L-lysine = [E2 ubiquitin-conjugating enzyme]-L-cysteine + N(6)-ubiquitinyl-[acceptor protein]-L-lysine.</text>
        <dbReference type="EC" id="2.3.2.27"/>
    </reaction>
</comment>
<keyword evidence="3 6" id="KW-0863">Zinc-finger</keyword>
<dbReference type="GO" id="GO:0008270">
    <property type="term" value="F:zinc ion binding"/>
    <property type="evidence" value="ECO:0007669"/>
    <property type="project" value="UniProtKB-KW"/>
</dbReference>
<dbReference type="InterPro" id="IPR058642">
    <property type="entry name" value="BRE1A/B-like_dom"/>
</dbReference>
<evidence type="ECO:0000256" key="6">
    <source>
        <dbReference type="RuleBase" id="RU365038"/>
    </source>
</evidence>
<evidence type="ECO:0000256" key="8">
    <source>
        <dbReference type="SAM" id="MobiDB-lite"/>
    </source>
</evidence>
<dbReference type="EC" id="2.3.2.27" evidence="6"/>
<feature type="coiled-coil region" evidence="7">
    <location>
        <begin position="496"/>
        <end position="735"/>
    </location>
</feature>
<dbReference type="AlphaFoldDB" id="A0A1Y1Z2I5"/>
<comment type="pathway">
    <text evidence="6">Protein modification; protein ubiquitination.</text>
</comment>
<comment type="subcellular location">
    <subcellularLocation>
        <location evidence="1 6">Nucleus</location>
    </subcellularLocation>
</comment>
<keyword evidence="6" id="KW-0808">Transferase</keyword>
<evidence type="ECO:0000259" key="9">
    <source>
        <dbReference type="Pfam" id="PF26052"/>
    </source>
</evidence>
<keyword evidence="2 6" id="KW-0479">Metal-binding</keyword>
<dbReference type="Pfam" id="PF08647">
    <property type="entry name" value="BRE1"/>
    <property type="match status" value="1"/>
</dbReference>
<dbReference type="InterPro" id="IPR013956">
    <property type="entry name" value="E3_ubiquit_lig_Bre1"/>
</dbReference>
<comment type="similarity">
    <text evidence="6">Belongs to the BRE1 family.</text>
</comment>
<dbReference type="FunCoup" id="A0A1Y1Z2I5">
    <property type="interactions" value="16"/>
</dbReference>
<dbReference type="InParanoid" id="A0A1Y1Z2I5"/>
<dbReference type="GO" id="GO:0005634">
    <property type="term" value="C:nucleus"/>
    <property type="evidence" value="ECO:0007669"/>
    <property type="project" value="UniProtKB-SubCell"/>
</dbReference>
<feature type="compositionally biased region" description="Basic and acidic residues" evidence="8">
    <location>
        <begin position="34"/>
        <end position="45"/>
    </location>
</feature>
<dbReference type="Proteomes" id="UP000193498">
    <property type="component" value="Unassembled WGS sequence"/>
</dbReference>
<comment type="caution">
    <text evidence="10">The sequence shown here is derived from an EMBL/GenBank/DDBJ whole genome shotgun (WGS) entry which is preliminary data.</text>
</comment>
<dbReference type="GO" id="GO:0016567">
    <property type="term" value="P:protein ubiquitination"/>
    <property type="evidence" value="ECO:0007669"/>
    <property type="project" value="UniProtKB-UniRule"/>
</dbReference>
<evidence type="ECO:0000256" key="7">
    <source>
        <dbReference type="SAM" id="Coils"/>
    </source>
</evidence>
<keyword evidence="6" id="KW-0833">Ubl conjugation pathway</keyword>
<name>A0A1Y1Z2I5_9FUNG</name>
<feature type="region of interest" description="Disordered" evidence="8">
    <location>
        <begin position="1"/>
        <end position="45"/>
    </location>
</feature>
<keyword evidence="11" id="KW-1185">Reference proteome</keyword>
<proteinExistence type="inferred from homology"/>
<dbReference type="GO" id="GO:0061630">
    <property type="term" value="F:ubiquitin protein ligase activity"/>
    <property type="evidence" value="ECO:0007669"/>
    <property type="project" value="UniProtKB-EC"/>
</dbReference>
<dbReference type="UniPathway" id="UPA00143"/>
<evidence type="ECO:0000256" key="3">
    <source>
        <dbReference type="ARBA" id="ARBA00022771"/>
    </source>
</evidence>
<dbReference type="GO" id="GO:0006325">
    <property type="term" value="P:chromatin organization"/>
    <property type="evidence" value="ECO:0007669"/>
    <property type="project" value="UniProtKB-KW"/>
</dbReference>